<dbReference type="InterPro" id="IPR046959">
    <property type="entry name" value="PRK1-6/SRF4-like"/>
</dbReference>
<gene>
    <name evidence="4" type="ORF">CASFOL_028045</name>
</gene>
<dbReference type="Pfam" id="PF07714">
    <property type="entry name" value="PK_Tyr_Ser-Thr"/>
    <property type="match status" value="1"/>
</dbReference>
<feature type="domain" description="Protein kinase" evidence="3">
    <location>
        <begin position="113"/>
        <end position="386"/>
    </location>
</feature>
<dbReference type="InterPro" id="IPR000719">
    <property type="entry name" value="Prot_kinase_dom"/>
</dbReference>
<evidence type="ECO:0000259" key="3">
    <source>
        <dbReference type="PROSITE" id="PS50011"/>
    </source>
</evidence>
<dbReference type="Gene3D" id="1.10.510.10">
    <property type="entry name" value="Transferase(Phosphotransferase) domain 1"/>
    <property type="match status" value="1"/>
</dbReference>
<dbReference type="Gene3D" id="3.30.200.20">
    <property type="entry name" value="Phosphorylase Kinase, domain 1"/>
    <property type="match status" value="1"/>
</dbReference>
<dbReference type="AlphaFoldDB" id="A0ABD3CIC8"/>
<feature type="transmembrane region" description="Helical" evidence="2">
    <location>
        <begin position="32"/>
        <end position="57"/>
    </location>
</feature>
<dbReference type="SUPFAM" id="SSF56112">
    <property type="entry name" value="Protein kinase-like (PK-like)"/>
    <property type="match status" value="1"/>
</dbReference>
<keyword evidence="5" id="KW-1185">Reference proteome</keyword>
<protein>
    <recommendedName>
        <fullName evidence="3">Protein kinase domain-containing protein</fullName>
    </recommendedName>
</protein>
<evidence type="ECO:0000256" key="2">
    <source>
        <dbReference type="SAM" id="Phobius"/>
    </source>
</evidence>
<proteinExistence type="predicted"/>
<dbReference type="EMBL" id="JAVIJP010000036">
    <property type="protein sequence ID" value="KAL3628999.1"/>
    <property type="molecule type" value="Genomic_DNA"/>
</dbReference>
<dbReference type="InterPro" id="IPR001245">
    <property type="entry name" value="Ser-Thr/Tyr_kinase_cat_dom"/>
</dbReference>
<dbReference type="PANTHER" id="PTHR48007">
    <property type="entry name" value="LEUCINE-RICH REPEAT RECEPTOR-LIKE PROTEIN KINASE PXC1"/>
    <property type="match status" value="1"/>
</dbReference>
<dbReference type="PANTHER" id="PTHR48007:SF40">
    <property type="entry name" value="SERINE-THREONINE_TYROSINE-PROTEIN KINASE CATALYTIC DOMAIN-CONTAINING PROTEIN"/>
    <property type="match status" value="1"/>
</dbReference>
<dbReference type="PROSITE" id="PS50011">
    <property type="entry name" value="PROTEIN_KINASE_DOM"/>
    <property type="match status" value="1"/>
</dbReference>
<organism evidence="4 5">
    <name type="scientific">Castilleja foliolosa</name>
    <dbReference type="NCBI Taxonomy" id="1961234"/>
    <lineage>
        <taxon>Eukaryota</taxon>
        <taxon>Viridiplantae</taxon>
        <taxon>Streptophyta</taxon>
        <taxon>Embryophyta</taxon>
        <taxon>Tracheophyta</taxon>
        <taxon>Spermatophyta</taxon>
        <taxon>Magnoliopsida</taxon>
        <taxon>eudicotyledons</taxon>
        <taxon>Gunneridae</taxon>
        <taxon>Pentapetalae</taxon>
        <taxon>asterids</taxon>
        <taxon>lamiids</taxon>
        <taxon>Lamiales</taxon>
        <taxon>Orobanchaceae</taxon>
        <taxon>Pedicularideae</taxon>
        <taxon>Castillejinae</taxon>
        <taxon>Castilleja</taxon>
    </lineage>
</organism>
<dbReference type="InterPro" id="IPR011009">
    <property type="entry name" value="Kinase-like_dom_sf"/>
</dbReference>
<sequence>MSISISTITVLPPAPAISPPSPVLLRDNSGGLKLWSVALIATSALVSLIFLSCYYFYRRSVYGKKPEKNEEQEENRGTQSHWSESTDDDQERSMELEFLDKKKPIFDLDDLLCAAAEEIGRGKLGPTYKAMLECGSVVAVKRLEETNTSKKEFAQQVRLLGNIKHESLAKVISFHHSKEERMIVYEYVPDPTLFTLLHGENISTRLNWKTRVSIIEEIAKAMDFLHNQRVPHGNLKSSNVLIRRVGVNIRVKLTDYGFLRIVPGHKLSVGKTPEFGDSKKKLTRKADVYCFGILVLELVTGKVPLSPKLSVSSPLDNSDLSGWVKEAVNNEWSMDILDAEILGENEGYDDMLRLMEIALECTDELPERRPNMSRVLRNLRDMHTTLS</sequence>
<keyword evidence="2" id="KW-0812">Transmembrane</keyword>
<reference evidence="5" key="1">
    <citation type="journal article" date="2024" name="IScience">
        <title>Strigolactones Initiate the Formation of Haustorium-like Structures in Castilleja.</title>
        <authorList>
            <person name="Buerger M."/>
            <person name="Peterson D."/>
            <person name="Chory J."/>
        </authorList>
    </citation>
    <scope>NUCLEOTIDE SEQUENCE [LARGE SCALE GENOMIC DNA]</scope>
</reference>
<dbReference type="Proteomes" id="UP001632038">
    <property type="component" value="Unassembled WGS sequence"/>
</dbReference>
<name>A0ABD3CIC8_9LAMI</name>
<evidence type="ECO:0000313" key="4">
    <source>
        <dbReference type="EMBL" id="KAL3628999.1"/>
    </source>
</evidence>
<evidence type="ECO:0000256" key="1">
    <source>
        <dbReference type="SAM" id="MobiDB-lite"/>
    </source>
</evidence>
<keyword evidence="2" id="KW-0472">Membrane</keyword>
<comment type="caution">
    <text evidence="4">The sequence shown here is derived from an EMBL/GenBank/DDBJ whole genome shotgun (WGS) entry which is preliminary data.</text>
</comment>
<evidence type="ECO:0000313" key="5">
    <source>
        <dbReference type="Proteomes" id="UP001632038"/>
    </source>
</evidence>
<accession>A0ABD3CIC8</accession>
<keyword evidence="2" id="KW-1133">Transmembrane helix</keyword>
<feature type="region of interest" description="Disordered" evidence="1">
    <location>
        <begin position="66"/>
        <end position="90"/>
    </location>
</feature>